<sequence>MGLHRPYIRASVRKEVEDNTQKDKYGRFLDANTGKPIEGQYDLGHKAGHEFWREVKKAEEAGMTQEEFNDKMNDAKYYQIEDMHENRSHSHEQPREEEDEMSM</sequence>
<accession>J5WP98</accession>
<dbReference type="Pfam" id="PF14410">
    <property type="entry name" value="GH-E"/>
    <property type="match status" value="1"/>
</dbReference>
<dbReference type="InterPro" id="IPR026835">
    <property type="entry name" value="YqcG_C"/>
</dbReference>
<evidence type="ECO:0000259" key="2">
    <source>
        <dbReference type="Pfam" id="PF14410"/>
    </source>
</evidence>
<keyword evidence="4" id="KW-1185">Reference proteome</keyword>
<evidence type="ECO:0000313" key="4">
    <source>
        <dbReference type="Proteomes" id="UP000005244"/>
    </source>
</evidence>
<dbReference type="AlphaFoldDB" id="J5WP98"/>
<proteinExistence type="predicted"/>
<comment type="caution">
    <text evidence="3">The sequence shown here is derived from an EMBL/GenBank/DDBJ whole genome shotgun (WGS) entry which is preliminary data.</text>
</comment>
<reference evidence="3 4" key="1">
    <citation type="submission" date="2012-07" db="EMBL/GenBank/DDBJ databases">
        <authorList>
            <person name="Durkin A.S."/>
            <person name="McCorrison J."/>
            <person name="Torralba M."/>
            <person name="Gillis M."/>
            <person name="Methe B."/>
            <person name="Sutton G."/>
            <person name="Nelson K.E."/>
        </authorList>
    </citation>
    <scope>NUCLEOTIDE SEQUENCE [LARGE SCALE GENOMIC DNA]</scope>
    <source>
        <strain evidence="3 4">OBRC8</strain>
    </source>
</reference>
<feature type="compositionally biased region" description="Basic and acidic residues" evidence="1">
    <location>
        <begin position="82"/>
        <end position="94"/>
    </location>
</feature>
<dbReference type="Proteomes" id="UP000005244">
    <property type="component" value="Unassembled WGS sequence"/>
</dbReference>
<dbReference type="EMBL" id="ALNK01000015">
    <property type="protein sequence ID" value="EJU23417.1"/>
    <property type="molecule type" value="Genomic_DNA"/>
</dbReference>
<dbReference type="RefSeq" id="WP_009530618.1">
    <property type="nucleotide sequence ID" value="NZ_ALNK01000015.1"/>
</dbReference>
<organism evidence="3 4">
    <name type="scientific">Peptoanaerobacter stomatis</name>
    <dbReference type="NCBI Taxonomy" id="796937"/>
    <lineage>
        <taxon>Bacteria</taxon>
        <taxon>Bacillati</taxon>
        <taxon>Bacillota</taxon>
        <taxon>Clostridia</taxon>
        <taxon>Peptostreptococcales</taxon>
        <taxon>Filifactoraceae</taxon>
        <taxon>Peptoanaerobacter</taxon>
    </lineage>
</organism>
<evidence type="ECO:0000256" key="1">
    <source>
        <dbReference type="SAM" id="MobiDB-lite"/>
    </source>
</evidence>
<gene>
    <name evidence="3" type="ORF">HMPREF1143_2241</name>
</gene>
<evidence type="ECO:0000313" key="3">
    <source>
        <dbReference type="EMBL" id="EJU23417.1"/>
    </source>
</evidence>
<protein>
    <submittedName>
        <fullName evidence="3">HNH/ENDO VII family nuclease</fullName>
    </submittedName>
</protein>
<feature type="domain" description="Toxin YqcG C-terminal" evidence="2">
    <location>
        <begin position="26"/>
        <end position="92"/>
    </location>
</feature>
<name>J5WP98_9FIRM</name>
<feature type="region of interest" description="Disordered" evidence="1">
    <location>
        <begin position="82"/>
        <end position="103"/>
    </location>
</feature>